<feature type="transmembrane region" description="Helical" evidence="1">
    <location>
        <begin position="122"/>
        <end position="141"/>
    </location>
</feature>
<protein>
    <recommendedName>
        <fullName evidence="4">ABC transporter permease</fullName>
    </recommendedName>
</protein>
<feature type="transmembrane region" description="Helical" evidence="1">
    <location>
        <begin position="398"/>
        <end position="421"/>
    </location>
</feature>
<name>A0ABD5MD74_9EURY</name>
<evidence type="ECO:0000313" key="3">
    <source>
        <dbReference type="Proteomes" id="UP001570511"/>
    </source>
</evidence>
<dbReference type="Proteomes" id="UP001570511">
    <property type="component" value="Unassembled WGS sequence"/>
</dbReference>
<evidence type="ECO:0000313" key="2">
    <source>
        <dbReference type="EMBL" id="MFA1611860.1"/>
    </source>
</evidence>
<feature type="transmembrane region" description="Helical" evidence="1">
    <location>
        <begin position="472"/>
        <end position="494"/>
    </location>
</feature>
<proteinExistence type="predicted"/>
<reference evidence="2 3" key="1">
    <citation type="submission" date="2024-08" db="EMBL/GenBank/DDBJ databases">
        <title>Halobellus sp. MBLA0158 whole genome sequence.</title>
        <authorList>
            <person name="Hwang C.Y."/>
            <person name="Cho E.-S."/>
            <person name="Seo M.-J."/>
        </authorList>
    </citation>
    <scope>NUCLEOTIDE SEQUENCE [LARGE SCALE GENOMIC DNA]</scope>
    <source>
        <strain evidence="2 3">MBLA0158</strain>
    </source>
</reference>
<dbReference type="EMBL" id="JBGNYA010000001">
    <property type="protein sequence ID" value="MFA1611860.1"/>
    <property type="molecule type" value="Genomic_DNA"/>
</dbReference>
<gene>
    <name evidence="2" type="ORF">OS889_12675</name>
</gene>
<accession>A0ABD5MD74</accession>
<feature type="transmembrane region" description="Helical" evidence="1">
    <location>
        <begin position="246"/>
        <end position="266"/>
    </location>
</feature>
<feature type="transmembrane region" description="Helical" evidence="1">
    <location>
        <begin position="500"/>
        <end position="523"/>
    </location>
</feature>
<keyword evidence="3" id="KW-1185">Reference proteome</keyword>
<evidence type="ECO:0000256" key="1">
    <source>
        <dbReference type="SAM" id="Phobius"/>
    </source>
</evidence>
<dbReference type="RefSeq" id="WP_372390243.1">
    <property type="nucleotide sequence ID" value="NZ_JBGNYA010000001.1"/>
</dbReference>
<feature type="transmembrane region" description="Helical" evidence="1">
    <location>
        <begin position="347"/>
        <end position="370"/>
    </location>
</feature>
<dbReference type="AlphaFoldDB" id="A0ABD5MD74"/>
<keyword evidence="1" id="KW-1133">Transmembrane helix</keyword>
<feature type="transmembrane region" description="Helical" evidence="1">
    <location>
        <begin position="68"/>
        <end position="86"/>
    </location>
</feature>
<feature type="transmembrane region" description="Helical" evidence="1">
    <location>
        <begin position="323"/>
        <end position="341"/>
    </location>
</feature>
<keyword evidence="1" id="KW-0472">Membrane</keyword>
<comment type="caution">
    <text evidence="2">The sequence shown here is derived from an EMBL/GenBank/DDBJ whole genome shotgun (WGS) entry which is preliminary data.</text>
</comment>
<feature type="transmembrane region" description="Helical" evidence="1">
    <location>
        <begin position="427"/>
        <end position="451"/>
    </location>
</feature>
<feature type="transmembrane region" description="Helical" evidence="1">
    <location>
        <begin position="32"/>
        <end position="56"/>
    </location>
</feature>
<organism evidence="2 3">
    <name type="scientific">Halobellus rubicundus</name>
    <dbReference type="NCBI Taxonomy" id="2996466"/>
    <lineage>
        <taxon>Archaea</taxon>
        <taxon>Methanobacteriati</taxon>
        <taxon>Methanobacteriota</taxon>
        <taxon>Stenosarchaea group</taxon>
        <taxon>Halobacteria</taxon>
        <taxon>Halobacteriales</taxon>
        <taxon>Haloferacaceae</taxon>
        <taxon>Halobellus</taxon>
    </lineage>
</organism>
<evidence type="ECO:0008006" key="4">
    <source>
        <dbReference type="Google" id="ProtNLM"/>
    </source>
</evidence>
<keyword evidence="1" id="KW-0812">Transmembrane</keyword>
<feature type="transmembrane region" description="Helical" evidence="1">
    <location>
        <begin position="147"/>
        <end position="173"/>
    </location>
</feature>
<sequence>MTLRRDARHGLRIARAEFRRSLRAYSRDWRRLVGLGVSVLFFGGYLLFSLPAAFVLGRTARSVEAIPFLGPAGTLLPLGLVGIATFRTLERIGSAEGEALLLTTVHPRAVVIGLIGAELGRLAAWFGVPIAALVIAFAVGLGTPVVLLTAALVAIPLLAWSAVWGYAVGLALLRVFRWLPTFRRVLKVLGVAALIAVVLGSQAVGQLLAEGSISVGGVLAAITVGPLTEYVALAALGTPLQRPPTLAAVAVFVGLVAAVPIGLAVATRQASALWFGDVPADGVTSQATGREGGLSVPRPFAAAKSGRIAWRHLVRAVRKPQEFSHLVMVVFFLGPIGTTAVQGSSGALGPLAAGVGVGLGAYLAGGTFGLNPLGDDRPQFPLLLLSGTDATTLVRGRLAAGVALGLPFALGLPAVGVALGLRPVRAVAFGALGAGSVLAAAAFALGLGAAYPIYEEREFWGTETVVPSTLVMLVYLAVVGIGTAIALIGTWFLLTGGLVPTPVFGVVAGIYLLFTAGVSYGSYRYAIRRYRNYHLE</sequence>
<feature type="transmembrane region" description="Helical" evidence="1">
    <location>
        <begin position="185"/>
        <end position="204"/>
    </location>
</feature>